<gene>
    <name evidence="2" type="ORF">GCM10011379_15130</name>
</gene>
<dbReference type="Pfam" id="PF13628">
    <property type="entry name" value="DUF4142"/>
    <property type="match status" value="1"/>
</dbReference>
<evidence type="ECO:0000313" key="3">
    <source>
        <dbReference type="Proteomes" id="UP000627292"/>
    </source>
</evidence>
<evidence type="ECO:0000259" key="1">
    <source>
        <dbReference type="Pfam" id="PF13628"/>
    </source>
</evidence>
<name>A0A917MU18_9BACT</name>
<dbReference type="PANTHER" id="PTHR38593">
    <property type="entry name" value="BLR2558 PROTEIN"/>
    <property type="match status" value="1"/>
</dbReference>
<sequence>MKTVNGLLLAAGLGIFCACGNGTGNEDSVDSAKNANDSIIKSQDSSGAVSTATPADKTSTDFAVEAANGGMMEVAMGKLAQTNAASQRIKDYGAMLVKDHGEANAKLKELAKRKDIVLPDSLGSDAQKHVADLGKKKGKEFDKAYMDMMVSDHNKDIDKFKKASTDAQDADLKNFAATTLPTLQKHLDSAKVITGKKD</sequence>
<evidence type="ECO:0000313" key="2">
    <source>
        <dbReference type="EMBL" id="GGH63807.1"/>
    </source>
</evidence>
<dbReference type="Gene3D" id="1.20.1260.10">
    <property type="match status" value="1"/>
</dbReference>
<reference evidence="2" key="1">
    <citation type="journal article" date="2014" name="Int. J. Syst. Evol. Microbiol.">
        <title>Complete genome sequence of Corynebacterium casei LMG S-19264T (=DSM 44701T), isolated from a smear-ripened cheese.</title>
        <authorList>
            <consortium name="US DOE Joint Genome Institute (JGI-PGF)"/>
            <person name="Walter F."/>
            <person name="Albersmeier A."/>
            <person name="Kalinowski J."/>
            <person name="Ruckert C."/>
        </authorList>
    </citation>
    <scope>NUCLEOTIDE SEQUENCE</scope>
    <source>
        <strain evidence="2">CGMCC 1.15290</strain>
    </source>
</reference>
<reference evidence="2" key="2">
    <citation type="submission" date="2020-09" db="EMBL/GenBank/DDBJ databases">
        <authorList>
            <person name="Sun Q."/>
            <person name="Zhou Y."/>
        </authorList>
    </citation>
    <scope>NUCLEOTIDE SEQUENCE</scope>
    <source>
        <strain evidence="2">CGMCC 1.15290</strain>
    </source>
</reference>
<organism evidence="2 3">
    <name type="scientific">Filimonas zeae</name>
    <dbReference type="NCBI Taxonomy" id="1737353"/>
    <lineage>
        <taxon>Bacteria</taxon>
        <taxon>Pseudomonadati</taxon>
        <taxon>Bacteroidota</taxon>
        <taxon>Chitinophagia</taxon>
        <taxon>Chitinophagales</taxon>
        <taxon>Chitinophagaceae</taxon>
        <taxon>Filimonas</taxon>
    </lineage>
</organism>
<dbReference type="PANTHER" id="PTHR38593:SF1">
    <property type="entry name" value="BLR2558 PROTEIN"/>
    <property type="match status" value="1"/>
</dbReference>
<accession>A0A917MU18</accession>
<proteinExistence type="predicted"/>
<comment type="caution">
    <text evidence="2">The sequence shown here is derived from an EMBL/GenBank/DDBJ whole genome shotgun (WGS) entry which is preliminary data.</text>
</comment>
<dbReference type="AlphaFoldDB" id="A0A917MU18"/>
<dbReference type="Proteomes" id="UP000627292">
    <property type="component" value="Unassembled WGS sequence"/>
</dbReference>
<dbReference type="RefSeq" id="WP_188951426.1">
    <property type="nucleotide sequence ID" value="NZ_BMIB01000002.1"/>
</dbReference>
<feature type="domain" description="DUF4142" evidence="1">
    <location>
        <begin position="58"/>
        <end position="191"/>
    </location>
</feature>
<dbReference type="InterPro" id="IPR012347">
    <property type="entry name" value="Ferritin-like"/>
</dbReference>
<dbReference type="PROSITE" id="PS51257">
    <property type="entry name" value="PROKAR_LIPOPROTEIN"/>
    <property type="match status" value="1"/>
</dbReference>
<dbReference type="EMBL" id="BMIB01000002">
    <property type="protein sequence ID" value="GGH63807.1"/>
    <property type="molecule type" value="Genomic_DNA"/>
</dbReference>
<protein>
    <recommendedName>
        <fullName evidence="1">DUF4142 domain-containing protein</fullName>
    </recommendedName>
</protein>
<dbReference type="InterPro" id="IPR025419">
    <property type="entry name" value="DUF4142"/>
</dbReference>
<keyword evidence="3" id="KW-1185">Reference proteome</keyword>